<keyword evidence="1" id="KW-0805">Transcription regulation</keyword>
<protein>
    <submittedName>
        <fullName evidence="5">AraC family transcriptional regulator</fullName>
    </submittedName>
</protein>
<keyword evidence="2" id="KW-0238">DNA-binding</keyword>
<dbReference type="RefSeq" id="WP_094824443.1">
    <property type="nucleotide sequence ID" value="NZ_NEVL01000001.1"/>
</dbReference>
<organism evidence="5 6">
    <name type="scientific">Bordetella genomosp. 1</name>
    <dbReference type="NCBI Taxonomy" id="1395607"/>
    <lineage>
        <taxon>Bacteria</taxon>
        <taxon>Pseudomonadati</taxon>
        <taxon>Pseudomonadota</taxon>
        <taxon>Betaproteobacteria</taxon>
        <taxon>Burkholderiales</taxon>
        <taxon>Alcaligenaceae</taxon>
        <taxon>Bordetella</taxon>
    </lineage>
</organism>
<name>A0A261ST32_9BORD</name>
<dbReference type="InterPro" id="IPR018060">
    <property type="entry name" value="HTH_AraC"/>
</dbReference>
<keyword evidence="3" id="KW-0804">Transcription</keyword>
<dbReference type="OrthoDB" id="9816344at2"/>
<reference evidence="5 6" key="1">
    <citation type="submission" date="2017-05" db="EMBL/GenBank/DDBJ databases">
        <title>Complete and WGS of Bordetella genogroups.</title>
        <authorList>
            <person name="Spilker T."/>
            <person name="LiPuma J."/>
        </authorList>
    </citation>
    <scope>NUCLEOTIDE SEQUENCE [LARGE SCALE GENOMIC DNA]</scope>
    <source>
        <strain evidence="5 6">AU17610</strain>
    </source>
</reference>
<comment type="caution">
    <text evidence="5">The sequence shown here is derived from an EMBL/GenBank/DDBJ whole genome shotgun (WGS) entry which is preliminary data.</text>
</comment>
<dbReference type="Pfam" id="PF12833">
    <property type="entry name" value="HTH_18"/>
    <property type="match status" value="1"/>
</dbReference>
<accession>A0A261ST32</accession>
<evidence type="ECO:0000256" key="3">
    <source>
        <dbReference type="ARBA" id="ARBA00023163"/>
    </source>
</evidence>
<dbReference type="InterPro" id="IPR018062">
    <property type="entry name" value="HTH_AraC-typ_CS"/>
</dbReference>
<dbReference type="GO" id="GO:0003700">
    <property type="term" value="F:DNA-binding transcription factor activity"/>
    <property type="evidence" value="ECO:0007669"/>
    <property type="project" value="InterPro"/>
</dbReference>
<dbReference type="PANTHER" id="PTHR46796">
    <property type="entry name" value="HTH-TYPE TRANSCRIPTIONAL ACTIVATOR RHAS-RELATED"/>
    <property type="match status" value="1"/>
</dbReference>
<dbReference type="InterPro" id="IPR050204">
    <property type="entry name" value="AraC_XylS_family_regulators"/>
</dbReference>
<dbReference type="AlphaFoldDB" id="A0A261ST32"/>
<dbReference type="Proteomes" id="UP000217005">
    <property type="component" value="Unassembled WGS sequence"/>
</dbReference>
<evidence type="ECO:0000313" key="6">
    <source>
        <dbReference type="Proteomes" id="UP000217005"/>
    </source>
</evidence>
<dbReference type="EMBL" id="NEVL01000001">
    <property type="protein sequence ID" value="OZI40325.1"/>
    <property type="molecule type" value="Genomic_DNA"/>
</dbReference>
<evidence type="ECO:0000256" key="1">
    <source>
        <dbReference type="ARBA" id="ARBA00023015"/>
    </source>
</evidence>
<evidence type="ECO:0000256" key="2">
    <source>
        <dbReference type="ARBA" id="ARBA00023125"/>
    </source>
</evidence>
<dbReference type="SMART" id="SM00342">
    <property type="entry name" value="HTH_ARAC"/>
    <property type="match status" value="1"/>
</dbReference>
<dbReference type="SUPFAM" id="SSF46689">
    <property type="entry name" value="Homeodomain-like"/>
    <property type="match status" value="2"/>
</dbReference>
<feature type="domain" description="HTH araC/xylS-type" evidence="4">
    <location>
        <begin position="198"/>
        <end position="297"/>
    </location>
</feature>
<dbReference type="GO" id="GO:0043565">
    <property type="term" value="F:sequence-specific DNA binding"/>
    <property type="evidence" value="ECO:0007669"/>
    <property type="project" value="InterPro"/>
</dbReference>
<dbReference type="Gene3D" id="1.10.10.60">
    <property type="entry name" value="Homeodomain-like"/>
    <property type="match status" value="1"/>
</dbReference>
<sequence length="301" mass="32571">MSTPAFPTADADALTRFKVFGTLSRQAGARLTRASGLGDGLAAAIWNRDGHEVIAYESPGHHTVSLYLHGGEKSFRVGGPGFGGAGKFCVLPSEHYSCWNMNDRVHFLHLYIAPERLASEAVLRLDRDPRTIELRDRTYIDAPELAQACGVLLHHDWSAPADRLAASSAAEQVLHHLLPHTARANAPLRGGLAPAVRRRVRDHIEAHLDAPLTLPDLAREAALSTYHFARMFTVSFGTSPHAWVHQRRIARARALLGQPGGPDLAGVAQAAGFGNASHLSRAFRHSVGVTPGQYRRHATGA</sequence>
<dbReference type="InterPro" id="IPR009057">
    <property type="entry name" value="Homeodomain-like_sf"/>
</dbReference>
<evidence type="ECO:0000259" key="4">
    <source>
        <dbReference type="PROSITE" id="PS01124"/>
    </source>
</evidence>
<dbReference type="PROSITE" id="PS00041">
    <property type="entry name" value="HTH_ARAC_FAMILY_1"/>
    <property type="match status" value="1"/>
</dbReference>
<evidence type="ECO:0000313" key="5">
    <source>
        <dbReference type="EMBL" id="OZI40325.1"/>
    </source>
</evidence>
<gene>
    <name evidence="5" type="ORF">CEG14_00720</name>
</gene>
<dbReference type="PANTHER" id="PTHR46796:SF6">
    <property type="entry name" value="ARAC SUBFAMILY"/>
    <property type="match status" value="1"/>
</dbReference>
<proteinExistence type="predicted"/>
<dbReference type="PROSITE" id="PS01124">
    <property type="entry name" value="HTH_ARAC_FAMILY_2"/>
    <property type="match status" value="1"/>
</dbReference>